<accession>H2EF87</accession>
<reference evidence="1" key="1">
    <citation type="submission" date="2011-10" db="EMBL/GenBank/DDBJ databases">
        <title>Provirophages and transpovirons: unique mobilome of giant viruses.</title>
        <authorList>
            <person name="Desnues C."/>
            <person name="LaScola B."/>
            <person name="Yutin N."/>
            <person name="Fournous G."/>
            <person name="Koonin E."/>
            <person name="Raoult D."/>
        </authorList>
    </citation>
    <scope>NUCLEOTIDE SEQUENCE</scope>
    <source>
        <strain evidence="1">Mv13-mv</strain>
    </source>
</reference>
<sequence>MPRVFKFVDPETGLCYGKYSHWRPIRAASKAFSAYSKKIGNINPNVKYKIVIKECTKNKPEKYFFYETCRKNYFNPQIVTINNKTVIYKYYNVLRHTPAFKIIEPVKNIECIEDVETIEKNIEKNNPKSCTIIIEI</sequence>
<evidence type="ECO:0000313" key="1">
    <source>
        <dbReference type="EMBL" id="AEX63152.1"/>
    </source>
</evidence>
<dbReference type="EMBL" id="JN885999">
    <property type="protein sequence ID" value="AEX63152.1"/>
    <property type="molecule type" value="Genomic_DNA"/>
</dbReference>
<gene>
    <name evidence="1" type="ORF">mv_R950</name>
</gene>
<name>H2EF87_9VIRU</name>
<proteinExistence type="predicted"/>
<organism evidence="1">
    <name type="scientific">Moumouvirus sp. 'Monve'</name>
    <dbReference type="NCBI Taxonomy" id="1128131"/>
    <lineage>
        <taxon>Viruses</taxon>
        <taxon>Varidnaviria</taxon>
        <taxon>Bamfordvirae</taxon>
        <taxon>Nucleocytoviricota</taxon>
        <taxon>Megaviricetes</taxon>
        <taxon>Imitervirales</taxon>
        <taxon>Mimiviridae</taxon>
        <taxon>Megamimivirinae</taxon>
        <taxon>Moumouvirus</taxon>
    </lineage>
</organism>
<protein>
    <submittedName>
        <fullName evidence="1">Uncharacterized protein</fullName>
    </submittedName>
</protein>